<dbReference type="Proteomes" id="UP000724584">
    <property type="component" value="Unassembled WGS sequence"/>
</dbReference>
<keyword evidence="2" id="KW-1185">Reference proteome</keyword>
<reference evidence="1 2" key="1">
    <citation type="journal article" date="2021" name="Nat. Commun.">
        <title>Genetic determinants of endophytism in the Arabidopsis root mycobiome.</title>
        <authorList>
            <person name="Mesny F."/>
            <person name="Miyauchi S."/>
            <person name="Thiergart T."/>
            <person name="Pickel B."/>
            <person name="Atanasova L."/>
            <person name="Karlsson M."/>
            <person name="Huettel B."/>
            <person name="Barry K.W."/>
            <person name="Haridas S."/>
            <person name="Chen C."/>
            <person name="Bauer D."/>
            <person name="Andreopoulos W."/>
            <person name="Pangilinan J."/>
            <person name="LaButti K."/>
            <person name="Riley R."/>
            <person name="Lipzen A."/>
            <person name="Clum A."/>
            <person name="Drula E."/>
            <person name="Henrissat B."/>
            <person name="Kohler A."/>
            <person name="Grigoriev I.V."/>
            <person name="Martin F.M."/>
            <person name="Hacquard S."/>
        </authorList>
    </citation>
    <scope>NUCLEOTIDE SEQUENCE [LARGE SCALE GENOMIC DNA]</scope>
    <source>
        <strain evidence="1 2">MPI-SDFR-AT-0079</strain>
    </source>
</reference>
<comment type="caution">
    <text evidence="1">The sequence shown here is derived from an EMBL/GenBank/DDBJ whole genome shotgun (WGS) entry which is preliminary data.</text>
</comment>
<protein>
    <submittedName>
        <fullName evidence="1">Sec8 exocyst complex component-specific domain-containing protein</fullName>
    </submittedName>
</protein>
<name>A0ACB7PMI0_9PEZI</name>
<proteinExistence type="predicted"/>
<sequence length="1092" mass="120996">MASRYGQAYRNGAGGGSGGSGGGYGNLDRQDDEYDPYGEGYGSDRHAPPPRRTNPRPPPAARNAAAPPPRSAHRVQETNAEREMGKVLELIKQEWPAMCENDCIPVQLALQLLDTSSVGRAHEYRNFQRTHLYLQDSLKKIVHEYHQGFNSSIGTFHKIQGSIQASQKKVRTLKESLATSKTALCATDPELKKLHATSHMYDGVLQTLNELDDLRAVPDQLEARISEKRFLTAVEVLQNALRKLTKPELDDIGALSELRNYLANQETALMDILVEELHEHLYLKSPYCQERWQNLAKSQGALGKAFKDAPAVVPFHAVLDTIDWDRSVTEDPHKNPEADTFYYVTLLVEALNRLGRLESAVDTLKQRLPVELFAVVNETINDIDQKHPSSLRGGSNGSHGLHIYGQRETRMRADVIYDLLWTLYGKFEAMAEGHRVFHESIKALIRREGAGNNIALLGSFKELWNLYQNEIRSLLHNYVTTDADVYQFRSSPRPGMGMNGTKDAAREHLFKFSEVDSKSTEMATEYEALDGIIQAAVPGLTSNSRKGDGKKGLVVPRSDPAARKSTAGYGSNQGSGTYKSLVEPSVFNMSLLLPPTLIFLQRLKNIVPPGSDLATSTLTSFLDNFLVNVFQPQLDETLGKLSDTVFGEADAFFQDSEWARVAKRPVFKGATAFFTIVTAFCRMLGTIPHDQALSALIISQMLRYYDRCFTWYKALVTKTQEEASSAEELRASAVLALEPSEIHETMQKLWEAEATDFGLLEKEADLLMAQTKVKKLDASDIIQDRDTISSLCLLYTSMKWLSVKILSLRHITKNETDSSRSSLPKPEKKRWTLLNDPNKATADEGPVYLPMTQETVLSFDSILTSYTSLATTALQTLHTEVRCRILHSLCTALSPSQTAPYLLEQEVTEPDPEILSLNNEMVAFDETTAHFLREREVAFVRTGLGLLINAYLVRNAAMTAPMNAKGCGRMRLNVLVLQQNLKNIEVGPGAELARAREYFGLFAAGPDGIVKRAREDAERARGAAGAGGEEEEAGATGGGGAGGVSFTYDELKALLELCYSEQLADPERGVAAAAKRQLADKLLGLSEYMWQS</sequence>
<evidence type="ECO:0000313" key="1">
    <source>
        <dbReference type="EMBL" id="KAH6641571.1"/>
    </source>
</evidence>
<gene>
    <name evidence="1" type="ORF">F5144DRAFT_138599</name>
</gene>
<organism evidence="1 2">
    <name type="scientific">Chaetomium tenue</name>
    <dbReference type="NCBI Taxonomy" id="1854479"/>
    <lineage>
        <taxon>Eukaryota</taxon>
        <taxon>Fungi</taxon>
        <taxon>Dikarya</taxon>
        <taxon>Ascomycota</taxon>
        <taxon>Pezizomycotina</taxon>
        <taxon>Sordariomycetes</taxon>
        <taxon>Sordariomycetidae</taxon>
        <taxon>Sordariales</taxon>
        <taxon>Chaetomiaceae</taxon>
        <taxon>Chaetomium</taxon>
    </lineage>
</organism>
<accession>A0ACB7PMI0</accession>
<evidence type="ECO:0000313" key="2">
    <source>
        <dbReference type="Proteomes" id="UP000724584"/>
    </source>
</evidence>
<dbReference type="EMBL" id="JAGIZQ010000002">
    <property type="protein sequence ID" value="KAH6641571.1"/>
    <property type="molecule type" value="Genomic_DNA"/>
</dbReference>